<dbReference type="SUPFAM" id="SSF53448">
    <property type="entry name" value="Nucleotide-diphospho-sugar transferases"/>
    <property type="match status" value="1"/>
</dbReference>
<comment type="caution">
    <text evidence="1">The sequence shown here is derived from an EMBL/GenBank/DDBJ whole genome shotgun (WGS) entry which is preliminary data.</text>
</comment>
<dbReference type="InterPro" id="IPR029044">
    <property type="entry name" value="Nucleotide-diphossugar_trans"/>
</dbReference>
<protein>
    <recommendedName>
        <fullName evidence="2">Glycosyltransferase 2-like domain-containing protein</fullName>
    </recommendedName>
</protein>
<reference evidence="1" key="1">
    <citation type="journal article" date="2015" name="Nature">
        <title>Complex archaea that bridge the gap between prokaryotes and eukaryotes.</title>
        <authorList>
            <person name="Spang A."/>
            <person name="Saw J.H."/>
            <person name="Jorgensen S.L."/>
            <person name="Zaremba-Niedzwiedzka K."/>
            <person name="Martijn J."/>
            <person name="Lind A.E."/>
            <person name="van Eijk R."/>
            <person name="Schleper C."/>
            <person name="Guy L."/>
            <person name="Ettema T.J."/>
        </authorList>
    </citation>
    <scope>NUCLEOTIDE SEQUENCE</scope>
</reference>
<name>A0A0F9RCD5_9ZZZZ</name>
<dbReference type="AlphaFoldDB" id="A0A0F9RCD5"/>
<sequence length="327" mass="38708">MVDSLKIKTYFCQMVTDRITTMQPNLERAFPYFDQFVIVDGGSIDGTVEWLEQQDKVDVVDFKWCDDFPKSRNQYFKRVGELREPGEISVCCVADDDEFFSEPLMQNIKEITRQMLQSGATSLAVRCRVVTLDREWNRINERLSDFWKPLIFIWEPGIHYEDPGHVVHETLIFPTGQKEIKATDFANTEQEIVYEHVKRENLVWVRGIRNFYTCGGGHNMRETNPLWLPFRKLINNHVEFDNWLDVEAYFRQGNIAQEIKDWFIENRKYGLPSYDPQFTEVREGFLTYFLWYHPEELSLSLIEEDKDYMDYVSEAQKIHGDDVVVGC</sequence>
<evidence type="ECO:0008006" key="2">
    <source>
        <dbReference type="Google" id="ProtNLM"/>
    </source>
</evidence>
<evidence type="ECO:0000313" key="1">
    <source>
        <dbReference type="EMBL" id="KKN14923.1"/>
    </source>
</evidence>
<dbReference type="EMBL" id="LAZR01003767">
    <property type="protein sequence ID" value="KKN14923.1"/>
    <property type="molecule type" value="Genomic_DNA"/>
</dbReference>
<organism evidence="1">
    <name type="scientific">marine sediment metagenome</name>
    <dbReference type="NCBI Taxonomy" id="412755"/>
    <lineage>
        <taxon>unclassified sequences</taxon>
        <taxon>metagenomes</taxon>
        <taxon>ecological metagenomes</taxon>
    </lineage>
</organism>
<accession>A0A0F9RCD5</accession>
<gene>
    <name evidence="1" type="ORF">LCGC14_0991280</name>
</gene>
<proteinExistence type="predicted"/>